<dbReference type="AlphaFoldDB" id="A0A2J9KMZ5"/>
<dbReference type="GeneID" id="61168909"/>
<dbReference type="InterPro" id="IPR028051">
    <property type="entry name" value="CheX-like_dom"/>
</dbReference>
<dbReference type="Pfam" id="PF13690">
    <property type="entry name" value="CheX"/>
    <property type="match status" value="1"/>
</dbReference>
<dbReference type="Proteomes" id="UP000255284">
    <property type="component" value="Unassembled WGS sequence"/>
</dbReference>
<evidence type="ECO:0000256" key="1">
    <source>
        <dbReference type="ARBA" id="ARBA00022500"/>
    </source>
</evidence>
<dbReference type="SUPFAM" id="SSF103039">
    <property type="entry name" value="CheC-like"/>
    <property type="match status" value="1"/>
</dbReference>
<protein>
    <recommendedName>
        <fullName evidence="2">Chemotaxis phosphatase CheX-like domain-containing protein</fullName>
    </recommendedName>
</protein>
<dbReference type="InterPro" id="IPR028976">
    <property type="entry name" value="CheC-like_sf"/>
</dbReference>
<dbReference type="EMBL" id="UGGQ01000006">
    <property type="protein sequence ID" value="STO16449.1"/>
    <property type="molecule type" value="Genomic_DNA"/>
</dbReference>
<feature type="domain" description="Chemotaxis phosphatase CheX-like" evidence="2">
    <location>
        <begin position="44"/>
        <end position="120"/>
    </location>
</feature>
<gene>
    <name evidence="3" type="ORF">NCTC11819_01016</name>
</gene>
<organism evidence="3 4">
    <name type="scientific">Mobiluncus mulieris</name>
    <dbReference type="NCBI Taxonomy" id="2052"/>
    <lineage>
        <taxon>Bacteria</taxon>
        <taxon>Bacillati</taxon>
        <taxon>Actinomycetota</taxon>
        <taxon>Actinomycetes</taxon>
        <taxon>Actinomycetales</taxon>
        <taxon>Actinomycetaceae</taxon>
        <taxon>Mobiluncus</taxon>
    </lineage>
</organism>
<keyword evidence="1" id="KW-0145">Chemotaxis</keyword>
<comment type="caution">
    <text evidence="3">The sequence shown here is derived from an EMBL/GenBank/DDBJ whole genome shotgun (WGS) entry which is preliminary data.</text>
</comment>
<reference evidence="3 4" key="1">
    <citation type="submission" date="2018-06" db="EMBL/GenBank/DDBJ databases">
        <authorList>
            <consortium name="Pathogen Informatics"/>
            <person name="Doyle S."/>
        </authorList>
    </citation>
    <scope>NUCLEOTIDE SEQUENCE [LARGE SCALE GENOMIC DNA]</scope>
    <source>
        <strain evidence="3 4">NCTC11819</strain>
    </source>
</reference>
<dbReference type="RefSeq" id="WP_004013693.1">
    <property type="nucleotide sequence ID" value="NZ_CAMPNB010000017.1"/>
</dbReference>
<dbReference type="Gene3D" id="3.40.1550.10">
    <property type="entry name" value="CheC-like"/>
    <property type="match status" value="1"/>
</dbReference>
<dbReference type="OrthoDB" id="5402373at2"/>
<evidence type="ECO:0000313" key="3">
    <source>
        <dbReference type="EMBL" id="STO16449.1"/>
    </source>
</evidence>
<dbReference type="GO" id="GO:0006935">
    <property type="term" value="P:chemotaxis"/>
    <property type="evidence" value="ECO:0007669"/>
    <property type="project" value="UniProtKB-KW"/>
</dbReference>
<accession>A0A2J9KMZ5</accession>
<evidence type="ECO:0000313" key="4">
    <source>
        <dbReference type="Proteomes" id="UP000255284"/>
    </source>
</evidence>
<proteinExistence type="predicted"/>
<name>A0A2J9KMZ5_9ACTO</name>
<evidence type="ECO:0000259" key="2">
    <source>
        <dbReference type="Pfam" id="PF13690"/>
    </source>
</evidence>
<sequence>MQDQISQAVSMIATELFYALIDKMPDTVFEWEGDIEEFKHPIYSWVDSNGNQRIRALISMEKATSEELTRAMYTIGSEDPVTQDDIHDAFGEIANVIGGNLKSVIEDTGNLTIPQVSLDKPWVSESPLASLTLNWRGKFLVVSISDLALEPQD</sequence>